<sequence length="125" mass="13418">MDKNPPESEPSHSSDYAPYPKLDQNDVAPVPINRKFCLRHAVGVQPLRVSISGKMDSVKDVLGDWGKKAADATKKAGDLAGNTWQHLKTGPSVADAAVGRIAQGTKVLVEGGYEKIFSTNIRDCS</sequence>
<feature type="compositionally biased region" description="Basic and acidic residues" evidence="1">
    <location>
        <begin position="1"/>
        <end position="12"/>
    </location>
</feature>
<gene>
    <name evidence="2" type="ORF">Acr_00g0088030</name>
</gene>
<dbReference type="EMBL" id="BJWL01000431">
    <property type="protein sequence ID" value="GFS43991.1"/>
    <property type="molecule type" value="Genomic_DNA"/>
</dbReference>
<accession>A0A7J0DWH9</accession>
<dbReference type="Proteomes" id="UP000585474">
    <property type="component" value="Unassembled WGS sequence"/>
</dbReference>
<reference evidence="3" key="1">
    <citation type="submission" date="2019-07" db="EMBL/GenBank/DDBJ databases">
        <title>De Novo Assembly of kiwifruit Actinidia rufa.</title>
        <authorList>
            <person name="Sugita-Konishi S."/>
            <person name="Sato K."/>
            <person name="Mori E."/>
            <person name="Abe Y."/>
            <person name="Kisaki G."/>
            <person name="Hamano K."/>
            <person name="Suezawa K."/>
            <person name="Otani M."/>
            <person name="Fukuda T."/>
            <person name="Manabe T."/>
            <person name="Gomi K."/>
            <person name="Tabuchi M."/>
            <person name="Akimitsu K."/>
            <person name="Kataoka I."/>
        </authorList>
    </citation>
    <scope>NUCLEOTIDE SEQUENCE [LARGE SCALE GENOMIC DNA]</scope>
    <source>
        <strain evidence="3">cv. Fuchu</strain>
    </source>
</reference>
<dbReference type="InterPro" id="IPR037848">
    <property type="entry name" value="GEM-like"/>
</dbReference>
<comment type="caution">
    <text evidence="2">The sequence shown here is derived from an EMBL/GenBank/DDBJ whole genome shotgun (WGS) entry which is preliminary data.</text>
</comment>
<evidence type="ECO:0000256" key="1">
    <source>
        <dbReference type="SAM" id="MobiDB-lite"/>
    </source>
</evidence>
<evidence type="ECO:0000313" key="2">
    <source>
        <dbReference type="EMBL" id="GFS43991.1"/>
    </source>
</evidence>
<dbReference type="AlphaFoldDB" id="A0A7J0DWH9"/>
<name>A0A7J0DWH9_9ERIC</name>
<keyword evidence="3" id="KW-1185">Reference proteome</keyword>
<organism evidence="2 3">
    <name type="scientific">Actinidia rufa</name>
    <dbReference type="NCBI Taxonomy" id="165716"/>
    <lineage>
        <taxon>Eukaryota</taxon>
        <taxon>Viridiplantae</taxon>
        <taxon>Streptophyta</taxon>
        <taxon>Embryophyta</taxon>
        <taxon>Tracheophyta</taxon>
        <taxon>Spermatophyta</taxon>
        <taxon>Magnoliopsida</taxon>
        <taxon>eudicotyledons</taxon>
        <taxon>Gunneridae</taxon>
        <taxon>Pentapetalae</taxon>
        <taxon>asterids</taxon>
        <taxon>Ericales</taxon>
        <taxon>Actinidiaceae</taxon>
        <taxon>Actinidia</taxon>
    </lineage>
</organism>
<feature type="region of interest" description="Disordered" evidence="1">
    <location>
        <begin position="1"/>
        <end position="26"/>
    </location>
</feature>
<evidence type="ECO:0000313" key="3">
    <source>
        <dbReference type="Proteomes" id="UP000585474"/>
    </source>
</evidence>
<dbReference type="PANTHER" id="PTHR31969">
    <property type="entry name" value="GEM-LIKE PROTEIN 2"/>
    <property type="match status" value="1"/>
</dbReference>
<protein>
    <submittedName>
        <fullName evidence="2">FH interacting protein 1</fullName>
    </submittedName>
</protein>
<proteinExistence type="predicted"/>